<evidence type="ECO:0000313" key="3">
    <source>
        <dbReference type="EMBL" id="SDX29370.1"/>
    </source>
</evidence>
<organism evidence="2 5">
    <name type="scientific">Allgaiera indica</name>
    <dbReference type="NCBI Taxonomy" id="765699"/>
    <lineage>
        <taxon>Bacteria</taxon>
        <taxon>Pseudomonadati</taxon>
        <taxon>Pseudomonadota</taxon>
        <taxon>Alphaproteobacteria</taxon>
        <taxon>Rhodobacterales</taxon>
        <taxon>Paracoccaceae</taxon>
        <taxon>Allgaiera</taxon>
    </lineage>
</organism>
<evidence type="ECO:0000313" key="2">
    <source>
        <dbReference type="EMBL" id="GHE02472.1"/>
    </source>
</evidence>
<feature type="transmembrane region" description="Helical" evidence="1">
    <location>
        <begin position="146"/>
        <end position="165"/>
    </location>
</feature>
<evidence type="ECO:0000313" key="4">
    <source>
        <dbReference type="Proteomes" id="UP000199541"/>
    </source>
</evidence>
<dbReference type="EMBL" id="BNAB01000009">
    <property type="protein sequence ID" value="GHE02472.1"/>
    <property type="molecule type" value="Genomic_DNA"/>
</dbReference>
<name>A0AAN4URN3_9RHOB</name>
<sequence length="175" mass="19268">MHLPIPLSELIDLRSFSNLWYWIALAVLWSTSSHWVIGVPFDSITRARRHGGQAQADLEALARINVTRILHIARVSGLWLIGFAGFALTTLAVLGFGYRIELAQALLLLLGPMALVGLLSIRTALRVEAGEAAGAALLRRLMRHRLATQVIGMISIFVTAMWGMYWNMSVGVLGH</sequence>
<evidence type="ECO:0000313" key="5">
    <source>
        <dbReference type="Proteomes" id="UP000634647"/>
    </source>
</evidence>
<reference evidence="2" key="1">
    <citation type="journal article" date="2014" name="Int. J. Syst. Evol. Microbiol.">
        <title>Complete genome sequence of Corynebacterium casei LMG S-19264T (=DSM 44701T), isolated from a smear-ripened cheese.</title>
        <authorList>
            <consortium name="US DOE Joint Genome Institute (JGI-PGF)"/>
            <person name="Walter F."/>
            <person name="Albersmeier A."/>
            <person name="Kalinowski J."/>
            <person name="Ruckert C."/>
        </authorList>
    </citation>
    <scope>NUCLEOTIDE SEQUENCE</scope>
    <source>
        <strain evidence="2">CGMCC 1.10859</strain>
    </source>
</reference>
<feature type="transmembrane region" description="Helical" evidence="1">
    <location>
        <begin position="20"/>
        <end position="41"/>
    </location>
</feature>
<evidence type="ECO:0008006" key="6">
    <source>
        <dbReference type="Google" id="ProtNLM"/>
    </source>
</evidence>
<dbReference type="RefSeq" id="WP_035846670.1">
    <property type="nucleotide sequence ID" value="NZ_BNAB01000009.1"/>
</dbReference>
<reference evidence="3 4" key="2">
    <citation type="submission" date="2016-10" db="EMBL/GenBank/DDBJ databases">
        <authorList>
            <person name="Varghese N."/>
            <person name="Submissions S."/>
        </authorList>
    </citation>
    <scope>NUCLEOTIDE SEQUENCE [LARGE SCALE GENOMIC DNA]</scope>
    <source>
        <strain evidence="3 4">DSM 24802</strain>
    </source>
</reference>
<evidence type="ECO:0000256" key="1">
    <source>
        <dbReference type="SAM" id="Phobius"/>
    </source>
</evidence>
<keyword evidence="1" id="KW-0812">Transmembrane</keyword>
<feature type="transmembrane region" description="Helical" evidence="1">
    <location>
        <begin position="78"/>
        <end position="98"/>
    </location>
</feature>
<accession>A0AAN4URN3</accession>
<dbReference type="EMBL" id="FNOB01000013">
    <property type="protein sequence ID" value="SDX29370.1"/>
    <property type="molecule type" value="Genomic_DNA"/>
</dbReference>
<keyword evidence="1" id="KW-0472">Membrane</keyword>
<keyword evidence="4" id="KW-1185">Reference proteome</keyword>
<proteinExistence type="predicted"/>
<feature type="transmembrane region" description="Helical" evidence="1">
    <location>
        <begin position="104"/>
        <end position="125"/>
    </location>
</feature>
<comment type="caution">
    <text evidence="2">The sequence shown here is derived from an EMBL/GenBank/DDBJ whole genome shotgun (WGS) entry which is preliminary data.</text>
</comment>
<keyword evidence="1" id="KW-1133">Transmembrane helix</keyword>
<dbReference type="Proteomes" id="UP000634647">
    <property type="component" value="Unassembled WGS sequence"/>
</dbReference>
<dbReference type="AlphaFoldDB" id="A0AAN4URN3"/>
<reference evidence="2" key="3">
    <citation type="submission" date="2023-06" db="EMBL/GenBank/DDBJ databases">
        <authorList>
            <person name="Sun Q."/>
            <person name="Zhou Y."/>
        </authorList>
    </citation>
    <scope>NUCLEOTIDE SEQUENCE</scope>
    <source>
        <strain evidence="2">CGMCC 1.10859</strain>
    </source>
</reference>
<protein>
    <recommendedName>
        <fullName evidence="6">Component of SufBCD complex</fullName>
    </recommendedName>
</protein>
<dbReference type="Proteomes" id="UP000199541">
    <property type="component" value="Unassembled WGS sequence"/>
</dbReference>
<gene>
    <name evidence="2" type="ORF">GCM10008024_22070</name>
    <name evidence="3" type="ORF">SAMN05444006_11350</name>
</gene>